<protein>
    <submittedName>
        <fullName evidence="1">Uncharacterized protein</fullName>
    </submittedName>
</protein>
<sequence>MYRVWYSTESFADFIIDHTILACLRPTKKKLYESDANNPNNFHTMPDHIKKILYLDAPVAIIEKDNEPVFSIEITTEAGTGHNAFQRFARVAAAVENSVPAFYIYPEGKIVKRPSSETRKYDEINPLIFSAMESLMSIYSIPALLYYFPTDDISIYRNNPLMSPHLEDKGLIFDPRFDKYAGCPDAMSPSMQDMFQALNEIITETERLGVLPARSGLLRNLVIRNQRNYMQLQYAAKAGGRSQDNMSPLSAVTTVPTSYLMNYLSQYENRTYMIGELLRNRPNTCLYQVDAKFRGDPYPGCLAAIDYLKCRQGLTFEDRRNNLVMVWGEVTVDHTNQTITITDNKGSTVDDFVSDVQGASRLNLLTKYYYQLANKEKPRYFMQVRYGSTYSKVKHIRVYSYFADAILFPDGSLWRDA</sequence>
<evidence type="ECO:0000313" key="2">
    <source>
        <dbReference type="Proteomes" id="UP000070483"/>
    </source>
</evidence>
<gene>
    <name evidence="1" type="ORF">HMPREF3180_01748</name>
</gene>
<evidence type="ECO:0000313" key="1">
    <source>
        <dbReference type="EMBL" id="KXB61555.1"/>
    </source>
</evidence>
<accession>A0A134A1K7</accession>
<dbReference type="Proteomes" id="UP000070483">
    <property type="component" value="Unassembled WGS sequence"/>
</dbReference>
<proteinExistence type="predicted"/>
<dbReference type="STRING" id="157687.HMPREF3180_01748"/>
<reference evidence="2" key="1">
    <citation type="submission" date="2016-01" db="EMBL/GenBank/DDBJ databases">
        <authorList>
            <person name="Mitreva M."/>
            <person name="Pepin K.H."/>
            <person name="Mihindukulasuriya K.A."/>
            <person name="Fulton R."/>
            <person name="Fronick C."/>
            <person name="O'Laughlin M."/>
            <person name="Miner T."/>
            <person name="Herter B."/>
            <person name="Rosa B.A."/>
            <person name="Cordes M."/>
            <person name="Tomlinson C."/>
            <person name="Wollam A."/>
            <person name="Palsikar V.B."/>
            <person name="Mardis E.R."/>
            <person name="Wilson R.K."/>
        </authorList>
    </citation>
    <scope>NUCLEOTIDE SEQUENCE [LARGE SCALE GENOMIC DNA]</scope>
    <source>
        <strain evidence="2">KA00185</strain>
    </source>
</reference>
<dbReference type="OrthoDB" id="1416701at2"/>
<dbReference type="PATRIC" id="fig|157687.3.peg.1741"/>
<comment type="caution">
    <text evidence="1">The sequence shown here is derived from an EMBL/GenBank/DDBJ whole genome shotgun (WGS) entry which is preliminary data.</text>
</comment>
<dbReference type="RefSeq" id="WP_060918338.1">
    <property type="nucleotide sequence ID" value="NZ_KQ960101.1"/>
</dbReference>
<dbReference type="EMBL" id="LSDD01000132">
    <property type="protein sequence ID" value="KXB61555.1"/>
    <property type="molecule type" value="Genomic_DNA"/>
</dbReference>
<organism evidence="1 2">
    <name type="scientific">Leptotrichia wadei</name>
    <dbReference type="NCBI Taxonomy" id="157687"/>
    <lineage>
        <taxon>Bacteria</taxon>
        <taxon>Fusobacteriati</taxon>
        <taxon>Fusobacteriota</taxon>
        <taxon>Fusobacteriia</taxon>
        <taxon>Fusobacteriales</taxon>
        <taxon>Leptotrichiaceae</taxon>
        <taxon>Leptotrichia</taxon>
    </lineage>
</organism>
<name>A0A134A1K7_9FUSO</name>
<dbReference type="AlphaFoldDB" id="A0A134A1K7"/>
<keyword evidence="2" id="KW-1185">Reference proteome</keyword>